<proteinExistence type="inferred from homology"/>
<dbReference type="Gene3D" id="3.40.50.300">
    <property type="entry name" value="P-loop containing nucleotide triphosphate hydrolases"/>
    <property type="match status" value="1"/>
</dbReference>
<organism evidence="4 5">
    <name type="scientific">Tegillarca granosa</name>
    <name type="common">Malaysian cockle</name>
    <name type="synonym">Anadara granosa</name>
    <dbReference type="NCBI Taxonomy" id="220873"/>
    <lineage>
        <taxon>Eukaryota</taxon>
        <taxon>Metazoa</taxon>
        <taxon>Spiralia</taxon>
        <taxon>Lophotrochozoa</taxon>
        <taxon>Mollusca</taxon>
        <taxon>Bivalvia</taxon>
        <taxon>Autobranchia</taxon>
        <taxon>Pteriomorphia</taxon>
        <taxon>Arcoida</taxon>
        <taxon>Arcoidea</taxon>
        <taxon>Arcidae</taxon>
        <taxon>Tegillarca</taxon>
    </lineage>
</organism>
<comment type="similarity">
    <text evidence="1">Belongs to the sulfotransferase 1 family.</text>
</comment>
<evidence type="ECO:0000313" key="4">
    <source>
        <dbReference type="EMBL" id="KAJ8299712.1"/>
    </source>
</evidence>
<feature type="domain" description="Sulfotransferase" evidence="3">
    <location>
        <begin position="31"/>
        <end position="139"/>
    </location>
</feature>
<dbReference type="PANTHER" id="PTHR11783">
    <property type="entry name" value="SULFOTRANSFERASE SULT"/>
    <property type="match status" value="1"/>
</dbReference>
<dbReference type="Proteomes" id="UP001217089">
    <property type="component" value="Unassembled WGS sequence"/>
</dbReference>
<dbReference type="InterPro" id="IPR027417">
    <property type="entry name" value="P-loop_NTPase"/>
</dbReference>
<evidence type="ECO:0000256" key="2">
    <source>
        <dbReference type="ARBA" id="ARBA00022679"/>
    </source>
</evidence>
<evidence type="ECO:0000256" key="1">
    <source>
        <dbReference type="ARBA" id="ARBA00005771"/>
    </source>
</evidence>
<protein>
    <recommendedName>
        <fullName evidence="3">Sulfotransferase domain-containing protein</fullName>
    </recommendedName>
</protein>
<dbReference type="EMBL" id="JARBDR010000921">
    <property type="protein sequence ID" value="KAJ8299712.1"/>
    <property type="molecule type" value="Genomic_DNA"/>
</dbReference>
<dbReference type="SUPFAM" id="SSF52540">
    <property type="entry name" value="P-loop containing nucleoside triphosphate hydrolases"/>
    <property type="match status" value="1"/>
</dbReference>
<evidence type="ECO:0000313" key="5">
    <source>
        <dbReference type="Proteomes" id="UP001217089"/>
    </source>
</evidence>
<comment type="caution">
    <text evidence="4">The sequence shown here is derived from an EMBL/GenBank/DDBJ whole genome shotgun (WGS) entry which is preliminary data.</text>
</comment>
<accession>A0ABQ9E827</accession>
<evidence type="ECO:0000259" key="3">
    <source>
        <dbReference type="Pfam" id="PF00685"/>
    </source>
</evidence>
<sequence>MNGIYFPIEARQFTDPESVIPSLPIMEARCDDVLVCGCLRSGTNWLWEIVNMLIKGKAEYEKGRKIPTVIEHAKQEHLGEMTSPRVLSTHMKFKYIPKDFIQKKCKIVYIQRNPKDVAVSFYKYRNSEFESMNISWEDYLYIYV</sequence>
<gene>
    <name evidence="4" type="ORF">KUTeg_023772</name>
</gene>
<dbReference type="Pfam" id="PF00685">
    <property type="entry name" value="Sulfotransfer_1"/>
    <property type="match status" value="1"/>
</dbReference>
<keyword evidence="5" id="KW-1185">Reference proteome</keyword>
<reference evidence="4 5" key="1">
    <citation type="submission" date="2022-12" db="EMBL/GenBank/DDBJ databases">
        <title>Chromosome-level genome of Tegillarca granosa.</title>
        <authorList>
            <person name="Kim J."/>
        </authorList>
    </citation>
    <scope>NUCLEOTIDE SEQUENCE [LARGE SCALE GENOMIC DNA]</scope>
    <source>
        <strain evidence="4">Teg-2019</strain>
        <tissue evidence="4">Adductor muscle</tissue>
    </source>
</reference>
<keyword evidence="2" id="KW-0808">Transferase</keyword>
<name>A0ABQ9E827_TEGGR</name>
<dbReference type="InterPro" id="IPR000863">
    <property type="entry name" value="Sulfotransferase_dom"/>
</dbReference>